<keyword evidence="1" id="KW-0812">Transmembrane</keyword>
<evidence type="ECO:0000313" key="3">
    <source>
        <dbReference type="EMBL" id="XBQ19586.1"/>
    </source>
</evidence>
<reference evidence="3" key="1">
    <citation type="submission" date="2024-05" db="EMBL/GenBank/DDBJ databases">
        <title>Draft Genome Sequences of Flagellimonas sp. MMG031 and Marinobacter sp. MMG032 Isolated from the dinoflagellate Symbiodinium pilosum.</title>
        <authorList>
            <person name="Shikuma N.J."/>
            <person name="Farrell M.V."/>
        </authorList>
    </citation>
    <scope>NUCLEOTIDE SEQUENCE</scope>
    <source>
        <strain evidence="3">MMG032</strain>
    </source>
</reference>
<dbReference type="PANTHER" id="PTHR35339">
    <property type="entry name" value="LINALOOL DEHYDRATASE_ISOMERASE DOMAIN-CONTAINING PROTEIN"/>
    <property type="match status" value="1"/>
</dbReference>
<dbReference type="Pfam" id="PF10022">
    <property type="entry name" value="DUF2264"/>
    <property type="match status" value="1"/>
</dbReference>
<evidence type="ECO:0000256" key="1">
    <source>
        <dbReference type="SAM" id="Phobius"/>
    </source>
</evidence>
<dbReference type="InterPro" id="IPR016624">
    <property type="entry name" value="UCP014753"/>
</dbReference>
<keyword evidence="1" id="KW-0472">Membrane</keyword>
<organism evidence="3">
    <name type="scientific">Marinobacter sp. MMG032</name>
    <dbReference type="NCBI Taxonomy" id="3158548"/>
    <lineage>
        <taxon>Bacteria</taxon>
        <taxon>Pseudomonadati</taxon>
        <taxon>Pseudomonadota</taxon>
        <taxon>Gammaproteobacteria</taxon>
        <taxon>Pseudomonadales</taxon>
        <taxon>Marinobacteraceae</taxon>
        <taxon>Marinobacter</taxon>
    </lineage>
</organism>
<accession>A0AAU7MMB2</accession>
<dbReference type="AlphaFoldDB" id="A0AAU7MMB2"/>
<sequence length="494" mass="56370">MSIGSTVTISLALIILFVLSWTLLVRKIKPVDKWFLDVDVPAHLEDLDESIKTIGKNQSIDVSQYESIFRYFIEGIDSYSSKYHSRVVYPGISGTRGSVVEGLEGFARSSVLVCSWLSSGRTDRVQLTSGKTFSIKEHFLSGLISGTDPNSEEFWGHISDFDQRIAEGADIALGIWMIKNTITTEIDSSKLKSILEWLNEVNGKKIYDGNWVLFRIIINMVLIDFRFLESNSQIAVDYSLFKSFYVGNGWFTDGPGGPVDYYNVWQMQYMLFWISEINPDFDTDFLMNVFSEFSSTYKYFISPEGIPIFGRSCCYRLAAPVPLIAIAKKNPKDWGQLARRATDVTWAHFISRGALKNGTVTQGYWEQDEDLLENYSGRASPLWSLRSLVLAFYLPEEHSFWSETAGSLPIEKESYQIKIPGPKLTIRGSQNTKEVIVERKSPNPLSKFSNATTFKRMSTARRLLQYVLKRPLRHSNLQVKYGRRSYSSKNLFIH</sequence>
<evidence type="ECO:0000259" key="2">
    <source>
        <dbReference type="Pfam" id="PF10022"/>
    </source>
</evidence>
<gene>
    <name evidence="3" type="ORF">ABNF92_00015</name>
</gene>
<dbReference type="KEGG" id="mamm:ABNF92_00015"/>
<proteinExistence type="predicted"/>
<dbReference type="RefSeq" id="WP_349343071.1">
    <property type="nucleotide sequence ID" value="NZ_CP157802.1"/>
</dbReference>
<feature type="transmembrane region" description="Helical" evidence="1">
    <location>
        <begin position="6"/>
        <end position="25"/>
    </location>
</feature>
<dbReference type="EMBL" id="CP157802">
    <property type="protein sequence ID" value="XBQ19586.1"/>
    <property type="molecule type" value="Genomic_DNA"/>
</dbReference>
<feature type="domain" description="DUF2264" evidence="2">
    <location>
        <begin position="65"/>
        <end position="405"/>
    </location>
</feature>
<dbReference type="InterPro" id="IPR049349">
    <property type="entry name" value="DUF2264_N"/>
</dbReference>
<protein>
    <submittedName>
        <fullName evidence="3">DUF2264 domain-containing protein</fullName>
    </submittedName>
</protein>
<keyword evidence="1" id="KW-1133">Transmembrane helix</keyword>
<dbReference type="PANTHER" id="PTHR35339:SF4">
    <property type="entry name" value="LINALOOL DEHYDRATASE_ISOMERASE DOMAIN-CONTAINING PROTEIN"/>
    <property type="match status" value="1"/>
</dbReference>
<name>A0AAU7MMB2_9GAMM</name>